<evidence type="ECO:0000313" key="4">
    <source>
        <dbReference type="Proteomes" id="UP000282423"/>
    </source>
</evidence>
<dbReference type="PANTHER" id="PTHR34220:SF7">
    <property type="entry name" value="SENSOR HISTIDINE KINASE YPDA"/>
    <property type="match status" value="1"/>
</dbReference>
<dbReference type="RefSeq" id="WP_121125294.1">
    <property type="nucleotide sequence ID" value="NZ_RBWS01000011.1"/>
</dbReference>
<organism evidence="3 4">
    <name type="scientific">Sphingobacterium puteale</name>
    <dbReference type="NCBI Taxonomy" id="2420510"/>
    <lineage>
        <taxon>Bacteria</taxon>
        <taxon>Pseudomonadati</taxon>
        <taxon>Bacteroidota</taxon>
        <taxon>Sphingobacteriia</taxon>
        <taxon>Sphingobacteriales</taxon>
        <taxon>Sphingobacteriaceae</taxon>
        <taxon>Sphingobacterium</taxon>
    </lineage>
</organism>
<dbReference type="Pfam" id="PF06580">
    <property type="entry name" value="His_kinase"/>
    <property type="match status" value="1"/>
</dbReference>
<dbReference type="InterPro" id="IPR050640">
    <property type="entry name" value="Bact_2-comp_sensor_kinase"/>
</dbReference>
<dbReference type="OrthoDB" id="9792992at2"/>
<sequence length="350" mass="40920">MESIIFTRESLDVQVRVWPVYIVLSLLINYHLQHGVLDYISVLAKLGILLIFFNLSLLIMYRFYLKSLPWYKILIFISVVWLLIELVNWFAFDLFPFLGLFTVADDRLAERDRLYWQIANQVLSMMMMVTALVLQVFYKKSAADYRAESELRHRLELEAKDLQLRQMMEQIFPHLTFNVLNDIKEEYKDVAPGAACQMQYLADLLRYCVKQVANGNTVVLVDREMEAIDWFLKIQAHRFKDSMVDYQVSGESWGQKVPPTLLLVLLENAFKYGLKNIKDDPIQIRLDLLDNRLEFYCRNAIDRGASAKPSTGQGLINCGRRLAMLFPGKHVFEYGPQGDHYHVKLIIYQN</sequence>
<evidence type="ECO:0000259" key="2">
    <source>
        <dbReference type="Pfam" id="PF06580"/>
    </source>
</evidence>
<dbReference type="PANTHER" id="PTHR34220">
    <property type="entry name" value="SENSOR HISTIDINE KINASE YPDA"/>
    <property type="match status" value="1"/>
</dbReference>
<feature type="transmembrane region" description="Helical" evidence="1">
    <location>
        <begin position="73"/>
        <end position="98"/>
    </location>
</feature>
<keyword evidence="1" id="KW-1133">Transmembrane helix</keyword>
<dbReference type="EMBL" id="RBWS01000011">
    <property type="protein sequence ID" value="RKO70775.1"/>
    <property type="molecule type" value="Genomic_DNA"/>
</dbReference>
<evidence type="ECO:0000313" key="3">
    <source>
        <dbReference type="EMBL" id="RKO70775.1"/>
    </source>
</evidence>
<keyword evidence="1" id="KW-0472">Membrane</keyword>
<keyword evidence="1" id="KW-0812">Transmembrane</keyword>
<name>A0A420VX01_9SPHI</name>
<gene>
    <name evidence="3" type="ORF">D7322_16025</name>
</gene>
<dbReference type="GO" id="GO:0016020">
    <property type="term" value="C:membrane"/>
    <property type="evidence" value="ECO:0007669"/>
    <property type="project" value="InterPro"/>
</dbReference>
<feature type="transmembrane region" description="Helical" evidence="1">
    <location>
        <begin position="39"/>
        <end position="61"/>
    </location>
</feature>
<dbReference type="GO" id="GO:0000155">
    <property type="term" value="F:phosphorelay sensor kinase activity"/>
    <property type="evidence" value="ECO:0007669"/>
    <property type="project" value="InterPro"/>
</dbReference>
<protein>
    <recommendedName>
        <fullName evidence="2">Signal transduction histidine kinase internal region domain-containing protein</fullName>
    </recommendedName>
</protein>
<proteinExistence type="predicted"/>
<feature type="transmembrane region" description="Helical" evidence="1">
    <location>
        <begin position="15"/>
        <end position="33"/>
    </location>
</feature>
<dbReference type="InterPro" id="IPR010559">
    <property type="entry name" value="Sig_transdc_His_kin_internal"/>
</dbReference>
<accession>A0A420VX01</accession>
<feature type="domain" description="Signal transduction histidine kinase internal region" evidence="2">
    <location>
        <begin position="163"/>
        <end position="242"/>
    </location>
</feature>
<dbReference type="Proteomes" id="UP000282423">
    <property type="component" value="Unassembled WGS sequence"/>
</dbReference>
<keyword evidence="4" id="KW-1185">Reference proteome</keyword>
<dbReference type="AlphaFoldDB" id="A0A420VX01"/>
<reference evidence="3 4" key="1">
    <citation type="submission" date="2018-10" db="EMBL/GenBank/DDBJ databases">
        <title>Sphingobacterium sp. M05W1-28.</title>
        <authorList>
            <person name="Cai H."/>
        </authorList>
    </citation>
    <scope>NUCLEOTIDE SEQUENCE [LARGE SCALE GENOMIC DNA]</scope>
    <source>
        <strain evidence="3 4">M05W1-28</strain>
    </source>
</reference>
<feature type="transmembrane region" description="Helical" evidence="1">
    <location>
        <begin position="118"/>
        <end position="138"/>
    </location>
</feature>
<evidence type="ECO:0000256" key="1">
    <source>
        <dbReference type="SAM" id="Phobius"/>
    </source>
</evidence>
<comment type="caution">
    <text evidence="3">The sequence shown here is derived from an EMBL/GenBank/DDBJ whole genome shotgun (WGS) entry which is preliminary data.</text>
</comment>